<dbReference type="Proteomes" id="UP000240978">
    <property type="component" value="Unassembled WGS sequence"/>
</dbReference>
<dbReference type="EMBL" id="PYGK01000024">
    <property type="protein sequence ID" value="PSL20876.1"/>
    <property type="molecule type" value="Genomic_DNA"/>
</dbReference>
<evidence type="ECO:0000313" key="2">
    <source>
        <dbReference type="Proteomes" id="UP000240978"/>
    </source>
</evidence>
<organism evidence="1 2">
    <name type="scientific">Chitinophaga ginsengisoli</name>
    <dbReference type="NCBI Taxonomy" id="363837"/>
    <lineage>
        <taxon>Bacteria</taxon>
        <taxon>Pseudomonadati</taxon>
        <taxon>Bacteroidota</taxon>
        <taxon>Chitinophagia</taxon>
        <taxon>Chitinophagales</taxon>
        <taxon>Chitinophagaceae</taxon>
        <taxon>Chitinophaga</taxon>
    </lineage>
</organism>
<name>A0A2P8FGL8_9BACT</name>
<comment type="caution">
    <text evidence="1">The sequence shown here is derived from an EMBL/GenBank/DDBJ whole genome shotgun (WGS) entry which is preliminary data.</text>
</comment>
<sequence>MITQKIPAQLPILFPGTAQQISKKLPGYKEQHPQSNAILKSA</sequence>
<dbReference type="RefSeq" id="WP_262510019.1">
    <property type="nucleotide sequence ID" value="NZ_PYGK01000024.1"/>
</dbReference>
<keyword evidence="2" id="KW-1185">Reference proteome</keyword>
<accession>A0A2P8FGL8</accession>
<dbReference type="AlphaFoldDB" id="A0A2P8FGL8"/>
<protein>
    <submittedName>
        <fullName evidence="1">Uncharacterized protein</fullName>
    </submittedName>
</protein>
<evidence type="ECO:0000313" key="1">
    <source>
        <dbReference type="EMBL" id="PSL20876.1"/>
    </source>
</evidence>
<proteinExistence type="predicted"/>
<gene>
    <name evidence="1" type="ORF">CLV42_12452</name>
</gene>
<reference evidence="1 2" key="1">
    <citation type="submission" date="2018-03" db="EMBL/GenBank/DDBJ databases">
        <title>Genomic Encyclopedia of Archaeal and Bacterial Type Strains, Phase II (KMG-II): from individual species to whole genera.</title>
        <authorList>
            <person name="Goeker M."/>
        </authorList>
    </citation>
    <scope>NUCLEOTIDE SEQUENCE [LARGE SCALE GENOMIC DNA]</scope>
    <source>
        <strain evidence="1 2">DSM 18107</strain>
    </source>
</reference>